<dbReference type="GO" id="GO:0015280">
    <property type="term" value="F:ligand-gated sodium channel activity"/>
    <property type="evidence" value="ECO:0007669"/>
    <property type="project" value="TreeGrafter"/>
</dbReference>
<keyword evidence="6 13" id="KW-1133">Transmembrane helix</keyword>
<accession>A0AAD8A5Y0</accession>
<evidence type="ECO:0000256" key="9">
    <source>
        <dbReference type="ARBA" id="ARBA00023136"/>
    </source>
</evidence>
<gene>
    <name evidence="14" type="ORF">L9F63_027698</name>
</gene>
<keyword evidence="8 12" id="KW-0406">Ion transport</keyword>
<evidence type="ECO:0000256" key="12">
    <source>
        <dbReference type="RuleBase" id="RU000679"/>
    </source>
</evidence>
<organism evidence="14 15">
    <name type="scientific">Diploptera punctata</name>
    <name type="common">Pacific beetle cockroach</name>
    <dbReference type="NCBI Taxonomy" id="6984"/>
    <lineage>
        <taxon>Eukaryota</taxon>
        <taxon>Metazoa</taxon>
        <taxon>Ecdysozoa</taxon>
        <taxon>Arthropoda</taxon>
        <taxon>Hexapoda</taxon>
        <taxon>Insecta</taxon>
        <taxon>Pterygota</taxon>
        <taxon>Neoptera</taxon>
        <taxon>Polyneoptera</taxon>
        <taxon>Dictyoptera</taxon>
        <taxon>Blattodea</taxon>
        <taxon>Blaberoidea</taxon>
        <taxon>Blaberidae</taxon>
        <taxon>Diplopterinae</taxon>
        <taxon>Diploptera</taxon>
    </lineage>
</organism>
<feature type="transmembrane region" description="Helical" evidence="13">
    <location>
        <begin position="73"/>
        <end position="100"/>
    </location>
</feature>
<dbReference type="EMBL" id="JASPKZ010003722">
    <property type="protein sequence ID" value="KAJ9593062.1"/>
    <property type="molecule type" value="Genomic_DNA"/>
</dbReference>
<keyword evidence="7" id="KW-0915">Sodium</keyword>
<keyword evidence="5 12" id="KW-0812">Transmembrane</keyword>
<keyword evidence="4 12" id="KW-0894">Sodium channel</keyword>
<dbReference type="GO" id="GO:0005886">
    <property type="term" value="C:plasma membrane"/>
    <property type="evidence" value="ECO:0007669"/>
    <property type="project" value="TreeGrafter"/>
</dbReference>
<protein>
    <submittedName>
        <fullName evidence="14">Uncharacterized protein</fullName>
    </submittedName>
</protein>
<name>A0AAD8A5Y0_DIPPU</name>
<proteinExistence type="inferred from homology"/>
<dbReference type="InterPro" id="IPR001873">
    <property type="entry name" value="ENaC"/>
</dbReference>
<evidence type="ECO:0000256" key="13">
    <source>
        <dbReference type="SAM" id="Phobius"/>
    </source>
</evidence>
<sequence>ISVFDGDEHKKCDCLPPCFELRYSVTEQVSPLRKSVENTKLEIHIYFSEPRFYPYHRSAIYTFSEMLANLGGLLGLFLGFSFLSIIEIVYFASIAICEVIQRGCGKRKM</sequence>
<comment type="similarity">
    <text evidence="2 12">Belongs to the amiloride-sensitive sodium channel (TC 1.A.6) family.</text>
</comment>
<dbReference type="AlphaFoldDB" id="A0AAD8A5Y0"/>
<feature type="non-terminal residue" evidence="14">
    <location>
        <position position="1"/>
    </location>
</feature>
<keyword evidence="10 12" id="KW-0739">Sodium transport</keyword>
<dbReference type="PANTHER" id="PTHR11690:SF288">
    <property type="entry name" value="AMILORIDE-SENSITIVE NA+ CHANNEL-RELATED"/>
    <property type="match status" value="1"/>
</dbReference>
<comment type="subcellular location">
    <subcellularLocation>
        <location evidence="1">Membrane</location>
        <topology evidence="1">Multi-pass membrane protein</topology>
    </subcellularLocation>
</comment>
<evidence type="ECO:0000256" key="6">
    <source>
        <dbReference type="ARBA" id="ARBA00022989"/>
    </source>
</evidence>
<reference evidence="14" key="1">
    <citation type="journal article" date="2023" name="IScience">
        <title>Live-bearing cockroach genome reveals convergent evolutionary mechanisms linked to viviparity in insects and beyond.</title>
        <authorList>
            <person name="Fouks B."/>
            <person name="Harrison M.C."/>
            <person name="Mikhailova A.A."/>
            <person name="Marchal E."/>
            <person name="English S."/>
            <person name="Carruthers M."/>
            <person name="Jennings E.C."/>
            <person name="Chiamaka E.L."/>
            <person name="Frigard R.A."/>
            <person name="Pippel M."/>
            <person name="Attardo G.M."/>
            <person name="Benoit J.B."/>
            <person name="Bornberg-Bauer E."/>
            <person name="Tobe S.S."/>
        </authorList>
    </citation>
    <scope>NUCLEOTIDE SEQUENCE</scope>
    <source>
        <strain evidence="14">Stay&amp;Tobe</strain>
    </source>
</reference>
<evidence type="ECO:0000256" key="4">
    <source>
        <dbReference type="ARBA" id="ARBA00022461"/>
    </source>
</evidence>
<dbReference type="Gene3D" id="1.10.287.770">
    <property type="entry name" value="YojJ-like"/>
    <property type="match status" value="1"/>
</dbReference>
<evidence type="ECO:0000256" key="5">
    <source>
        <dbReference type="ARBA" id="ARBA00022692"/>
    </source>
</evidence>
<evidence type="ECO:0000256" key="7">
    <source>
        <dbReference type="ARBA" id="ARBA00023053"/>
    </source>
</evidence>
<keyword evidence="3 12" id="KW-0813">Transport</keyword>
<keyword evidence="15" id="KW-1185">Reference proteome</keyword>
<evidence type="ECO:0000256" key="8">
    <source>
        <dbReference type="ARBA" id="ARBA00023065"/>
    </source>
</evidence>
<reference evidence="14" key="2">
    <citation type="submission" date="2023-05" db="EMBL/GenBank/DDBJ databases">
        <authorList>
            <person name="Fouks B."/>
        </authorList>
    </citation>
    <scope>NUCLEOTIDE SEQUENCE</scope>
    <source>
        <strain evidence="14">Stay&amp;Tobe</strain>
        <tissue evidence="14">Testes</tissue>
    </source>
</reference>
<dbReference type="PANTHER" id="PTHR11690">
    <property type="entry name" value="AMILORIDE-SENSITIVE SODIUM CHANNEL-RELATED"/>
    <property type="match status" value="1"/>
</dbReference>
<dbReference type="Proteomes" id="UP001233999">
    <property type="component" value="Unassembled WGS sequence"/>
</dbReference>
<evidence type="ECO:0000256" key="10">
    <source>
        <dbReference type="ARBA" id="ARBA00023201"/>
    </source>
</evidence>
<evidence type="ECO:0000313" key="14">
    <source>
        <dbReference type="EMBL" id="KAJ9593062.1"/>
    </source>
</evidence>
<keyword evidence="9 13" id="KW-0472">Membrane</keyword>
<dbReference type="Pfam" id="PF00858">
    <property type="entry name" value="ASC"/>
    <property type="match status" value="1"/>
</dbReference>
<evidence type="ECO:0000256" key="1">
    <source>
        <dbReference type="ARBA" id="ARBA00004141"/>
    </source>
</evidence>
<comment type="caution">
    <text evidence="14">The sequence shown here is derived from an EMBL/GenBank/DDBJ whole genome shotgun (WGS) entry which is preliminary data.</text>
</comment>
<evidence type="ECO:0000256" key="2">
    <source>
        <dbReference type="ARBA" id="ARBA00007193"/>
    </source>
</evidence>
<evidence type="ECO:0000256" key="11">
    <source>
        <dbReference type="ARBA" id="ARBA00023303"/>
    </source>
</evidence>
<keyword evidence="11 12" id="KW-0407">Ion channel</keyword>
<evidence type="ECO:0000256" key="3">
    <source>
        <dbReference type="ARBA" id="ARBA00022448"/>
    </source>
</evidence>
<evidence type="ECO:0000313" key="15">
    <source>
        <dbReference type="Proteomes" id="UP001233999"/>
    </source>
</evidence>